<keyword evidence="3" id="KW-0520">NAD</keyword>
<dbReference type="GO" id="GO:0005737">
    <property type="term" value="C:cytoplasm"/>
    <property type="evidence" value="ECO:0007669"/>
    <property type="project" value="TreeGrafter"/>
</dbReference>
<evidence type="ECO:0000313" key="9">
    <source>
        <dbReference type="Proteomes" id="UP000016930"/>
    </source>
</evidence>
<organism evidence="8 9">
    <name type="scientific">Ceriporiopsis subvermispora (strain B)</name>
    <name type="common">White-rot fungus</name>
    <name type="synonym">Gelatoporia subvermispora</name>
    <dbReference type="NCBI Taxonomy" id="914234"/>
    <lineage>
        <taxon>Eukaryota</taxon>
        <taxon>Fungi</taxon>
        <taxon>Dikarya</taxon>
        <taxon>Basidiomycota</taxon>
        <taxon>Agaricomycotina</taxon>
        <taxon>Agaricomycetes</taxon>
        <taxon>Polyporales</taxon>
        <taxon>Gelatoporiaceae</taxon>
        <taxon>Gelatoporia</taxon>
    </lineage>
</organism>
<feature type="transmembrane region" description="Helical" evidence="6">
    <location>
        <begin position="486"/>
        <end position="507"/>
    </location>
</feature>
<dbReference type="HOGENOM" id="CLU_005391_3_1_1"/>
<dbReference type="STRING" id="914234.M2PCD6"/>
<dbReference type="FunFam" id="3.40.309.10:FF:000003">
    <property type="entry name" value="Aldehyde dehydrogenase"/>
    <property type="match status" value="1"/>
</dbReference>
<evidence type="ECO:0000256" key="6">
    <source>
        <dbReference type="SAM" id="Phobius"/>
    </source>
</evidence>
<dbReference type="EMBL" id="KB445806">
    <property type="protein sequence ID" value="EMD33344.1"/>
    <property type="molecule type" value="Genomic_DNA"/>
</dbReference>
<dbReference type="InterPro" id="IPR016162">
    <property type="entry name" value="Ald_DH_N"/>
</dbReference>
<dbReference type="InterPro" id="IPR016161">
    <property type="entry name" value="Ald_DH/histidinol_DH"/>
</dbReference>
<dbReference type="PROSITE" id="PS00070">
    <property type="entry name" value="ALDEHYDE_DEHYDR_CYS"/>
    <property type="match status" value="1"/>
</dbReference>
<dbReference type="InterPro" id="IPR016160">
    <property type="entry name" value="Ald_DH_CS_CYS"/>
</dbReference>
<dbReference type="OrthoDB" id="440325at2759"/>
<dbReference type="Proteomes" id="UP000016930">
    <property type="component" value="Unassembled WGS sequence"/>
</dbReference>
<dbReference type="InterPro" id="IPR015590">
    <property type="entry name" value="Aldehyde_DH_dom"/>
</dbReference>
<proteinExistence type="inferred from homology"/>
<dbReference type="FunFam" id="3.40.605.10:FF:000004">
    <property type="entry name" value="Aldehyde dehydrogenase"/>
    <property type="match status" value="1"/>
</dbReference>
<keyword evidence="2 4" id="KW-0560">Oxidoreductase</keyword>
<gene>
    <name evidence="8" type="ORF">CERSUDRAFT_87228</name>
</gene>
<keyword evidence="6" id="KW-0812">Transmembrane</keyword>
<keyword evidence="6" id="KW-0472">Membrane</keyword>
<sequence>MSTLTYTPIDDIPKIFAEAKAGFRSGKTKSIEYRKEQLLQLGYLLLDNLQPFRDALYADLHRPPIETDLFDLSVVVQDVKNAYDHVEKWTRTEKAPFHFNWFAMKPTTRKEPKGVVLIIAPFNYPVFLLFGPLIGAIAAGNAAVLKPSELTPKTSALMAELVPRYLDPQLYRVVNGGIPETSKVLELPWDHILYTGNGRVAKIILQAAAKHLTPVSTELGGKSPVIVDETCDLKTSARRIMASKVANSGQICVAPDYILVPRHFQDKLVEALKDALDIFFSNDDPSTSDSYARIVSPQHAQRIKRLLDETRGEIVAGGQADIEQRYIAPTIVKNVLSDDSLMSEEIFGPILPIVPVADIDEAIAFVNERDHPLALYIFSKDEKVKKKVFDNTQSGGVSANDCLMHVGAYGVPFGGIGPSGSGYHTGKYSFDMFTHFRATLDSPSWVDKLLGGRFPPYTDKKFKALSKLVYPSLPPRPGTKRSRSVWVVWAIATLVAVGGTVLAKPALRARLGF</sequence>
<accession>M2PCD6</accession>
<feature type="active site" evidence="5">
    <location>
        <position position="252"/>
    </location>
</feature>
<feature type="transmembrane region" description="Helical" evidence="6">
    <location>
        <begin position="114"/>
        <end position="139"/>
    </location>
</feature>
<evidence type="ECO:0000313" key="8">
    <source>
        <dbReference type="EMBL" id="EMD33344.1"/>
    </source>
</evidence>
<dbReference type="InterPro" id="IPR016163">
    <property type="entry name" value="Ald_DH_C"/>
</dbReference>
<dbReference type="AlphaFoldDB" id="M2PCD6"/>
<protein>
    <recommendedName>
        <fullName evidence="4">Aldehyde dehydrogenase</fullName>
    </recommendedName>
</protein>
<evidence type="ECO:0000256" key="1">
    <source>
        <dbReference type="ARBA" id="ARBA00009986"/>
    </source>
</evidence>
<keyword evidence="6" id="KW-1133">Transmembrane helix</keyword>
<dbReference type="Gene3D" id="3.40.309.10">
    <property type="entry name" value="Aldehyde Dehydrogenase, Chain A, domain 2"/>
    <property type="match status" value="1"/>
</dbReference>
<dbReference type="PANTHER" id="PTHR43570">
    <property type="entry name" value="ALDEHYDE DEHYDROGENASE"/>
    <property type="match status" value="1"/>
</dbReference>
<dbReference type="InterPro" id="IPR012394">
    <property type="entry name" value="Aldehyde_DH_NAD(P)"/>
</dbReference>
<dbReference type="PIRSF" id="PIRSF036492">
    <property type="entry name" value="ALDH"/>
    <property type="match status" value="1"/>
</dbReference>
<dbReference type="SUPFAM" id="SSF53720">
    <property type="entry name" value="ALDH-like"/>
    <property type="match status" value="1"/>
</dbReference>
<reference evidence="8 9" key="1">
    <citation type="journal article" date="2012" name="Proc. Natl. Acad. Sci. U.S.A.">
        <title>Comparative genomics of Ceriporiopsis subvermispora and Phanerochaete chrysosporium provide insight into selective ligninolysis.</title>
        <authorList>
            <person name="Fernandez-Fueyo E."/>
            <person name="Ruiz-Duenas F.J."/>
            <person name="Ferreira P."/>
            <person name="Floudas D."/>
            <person name="Hibbett D.S."/>
            <person name="Canessa P."/>
            <person name="Larrondo L.F."/>
            <person name="James T.Y."/>
            <person name="Seelenfreund D."/>
            <person name="Lobos S."/>
            <person name="Polanco R."/>
            <person name="Tello M."/>
            <person name="Honda Y."/>
            <person name="Watanabe T."/>
            <person name="Watanabe T."/>
            <person name="Ryu J.S."/>
            <person name="Kubicek C.P."/>
            <person name="Schmoll M."/>
            <person name="Gaskell J."/>
            <person name="Hammel K.E."/>
            <person name="St John F.J."/>
            <person name="Vanden Wymelenberg A."/>
            <person name="Sabat G."/>
            <person name="Splinter BonDurant S."/>
            <person name="Syed K."/>
            <person name="Yadav J.S."/>
            <person name="Doddapaneni H."/>
            <person name="Subramanian V."/>
            <person name="Lavin J.L."/>
            <person name="Oguiza J.A."/>
            <person name="Perez G."/>
            <person name="Pisabarro A.G."/>
            <person name="Ramirez L."/>
            <person name="Santoyo F."/>
            <person name="Master E."/>
            <person name="Coutinho P.M."/>
            <person name="Henrissat B."/>
            <person name="Lombard V."/>
            <person name="Magnuson J.K."/>
            <person name="Kuees U."/>
            <person name="Hori C."/>
            <person name="Igarashi K."/>
            <person name="Samejima M."/>
            <person name="Held B.W."/>
            <person name="Barry K.W."/>
            <person name="LaButti K.M."/>
            <person name="Lapidus A."/>
            <person name="Lindquist E.A."/>
            <person name="Lucas S.M."/>
            <person name="Riley R."/>
            <person name="Salamov A.A."/>
            <person name="Hoffmeister D."/>
            <person name="Schwenk D."/>
            <person name="Hadar Y."/>
            <person name="Yarden O."/>
            <person name="de Vries R.P."/>
            <person name="Wiebenga A."/>
            <person name="Stenlid J."/>
            <person name="Eastwood D."/>
            <person name="Grigoriev I.V."/>
            <person name="Berka R.M."/>
            <person name="Blanchette R.A."/>
            <person name="Kersten P."/>
            <person name="Martinez A.T."/>
            <person name="Vicuna R."/>
            <person name="Cullen D."/>
        </authorList>
    </citation>
    <scope>NUCLEOTIDE SEQUENCE [LARGE SCALE GENOMIC DNA]</scope>
    <source>
        <strain evidence="8 9">B</strain>
    </source>
</reference>
<evidence type="ECO:0000256" key="2">
    <source>
        <dbReference type="ARBA" id="ARBA00023002"/>
    </source>
</evidence>
<feature type="active site" evidence="5">
    <location>
        <position position="218"/>
    </location>
</feature>
<keyword evidence="9" id="KW-1185">Reference proteome</keyword>
<dbReference type="CDD" id="cd07135">
    <property type="entry name" value="ALDH_F14-YMR110C"/>
    <property type="match status" value="1"/>
</dbReference>
<evidence type="ECO:0000256" key="4">
    <source>
        <dbReference type="PIRNR" id="PIRNR036492"/>
    </source>
</evidence>
<dbReference type="PANTHER" id="PTHR43570:SF16">
    <property type="entry name" value="ALDEHYDE DEHYDROGENASE TYPE III, ISOFORM Q"/>
    <property type="match status" value="1"/>
</dbReference>
<evidence type="ECO:0000256" key="5">
    <source>
        <dbReference type="PIRSR" id="PIRSR036492-1"/>
    </source>
</evidence>
<evidence type="ECO:0000256" key="3">
    <source>
        <dbReference type="ARBA" id="ARBA00023027"/>
    </source>
</evidence>
<dbReference type="Pfam" id="PF00171">
    <property type="entry name" value="Aldedh"/>
    <property type="match status" value="1"/>
</dbReference>
<dbReference type="GO" id="GO:0004029">
    <property type="term" value="F:aldehyde dehydrogenase (NAD+) activity"/>
    <property type="evidence" value="ECO:0007669"/>
    <property type="project" value="TreeGrafter"/>
</dbReference>
<dbReference type="GO" id="GO:0006081">
    <property type="term" value="P:aldehyde metabolic process"/>
    <property type="evidence" value="ECO:0007669"/>
    <property type="project" value="InterPro"/>
</dbReference>
<comment type="similarity">
    <text evidence="1 4">Belongs to the aldehyde dehydrogenase family.</text>
</comment>
<feature type="domain" description="Aldehyde dehydrogenase" evidence="7">
    <location>
        <begin position="10"/>
        <end position="437"/>
    </location>
</feature>
<evidence type="ECO:0000259" key="7">
    <source>
        <dbReference type="Pfam" id="PF00171"/>
    </source>
</evidence>
<dbReference type="Gene3D" id="3.40.605.10">
    <property type="entry name" value="Aldehyde Dehydrogenase, Chain A, domain 1"/>
    <property type="match status" value="1"/>
</dbReference>
<name>M2PCD6_CERS8</name>